<reference evidence="2 3" key="1">
    <citation type="submission" date="2019-12" db="EMBL/GenBank/DDBJ databases">
        <title>Microbes associate with the intestines of laboratory mice.</title>
        <authorList>
            <person name="Navarre W."/>
            <person name="Wong E."/>
        </authorList>
    </citation>
    <scope>NUCLEOTIDE SEQUENCE [LARGE SCALE GENOMIC DNA]</scope>
    <source>
        <strain evidence="2 3">NM51_B2-22</strain>
    </source>
</reference>
<name>A0A7X3KBZ1_9STRE</name>
<dbReference type="RefSeq" id="WP_160332202.1">
    <property type="nucleotide sequence ID" value="NZ_WSRS01000008.1"/>
</dbReference>
<sequence>MNFPLLKKSRPLISDDLFLEISWLDGKSPEDDPELLRVIEELDQRYLEIFDHTIEETLPCLTFHQAEVLFSELREVYGQYQFKKIAIAHLEGKEVITEGEVFASPLVIDSHYQNILLPLIQSILTHPDFEGYSYQEKREYFENQIYPVYKQSLDLLDSSLPIFPVEGEEVSRVPVQPIIEQPSSVAEAAIPSLKKVYLLLSILGLLAGTGFGLSAWTMRHLSQKTEQLNYLYKELKDLKTTLSTENEVDVFSRYFLTSYYSGNKEVLVDFLSDGDAKYTAPQEGRLQSVLLEKIDYDSDKDEYEVTYVLSLKQEDKLASLRQTFSIQKKDSAKYGYIIVREPKETEYLKSED</sequence>
<keyword evidence="1" id="KW-0472">Membrane</keyword>
<dbReference type="Proteomes" id="UP000461595">
    <property type="component" value="Unassembled WGS sequence"/>
</dbReference>
<proteinExistence type="predicted"/>
<comment type="caution">
    <text evidence="2">The sequence shown here is derived from an EMBL/GenBank/DDBJ whole genome shotgun (WGS) entry which is preliminary data.</text>
</comment>
<evidence type="ECO:0000313" key="2">
    <source>
        <dbReference type="EMBL" id="MVX58377.1"/>
    </source>
</evidence>
<dbReference type="AlphaFoldDB" id="A0A7X3KBZ1"/>
<evidence type="ECO:0000313" key="3">
    <source>
        <dbReference type="Proteomes" id="UP000461595"/>
    </source>
</evidence>
<dbReference type="CDD" id="cd16427">
    <property type="entry name" value="TraM-like"/>
    <property type="match status" value="1"/>
</dbReference>
<feature type="transmembrane region" description="Helical" evidence="1">
    <location>
        <begin position="196"/>
        <end position="218"/>
    </location>
</feature>
<keyword evidence="1" id="KW-1133">Transmembrane helix</keyword>
<dbReference type="OrthoDB" id="2222385at2"/>
<dbReference type="Gene3D" id="3.10.450.540">
    <property type="match status" value="1"/>
</dbReference>
<keyword evidence="1" id="KW-0812">Transmembrane</keyword>
<accession>A0A7X3KBZ1</accession>
<organism evidence="2 3">
    <name type="scientific">Streptococcus danieliae</name>
    <dbReference type="NCBI Taxonomy" id="747656"/>
    <lineage>
        <taxon>Bacteria</taxon>
        <taxon>Bacillati</taxon>
        <taxon>Bacillota</taxon>
        <taxon>Bacilli</taxon>
        <taxon>Lactobacillales</taxon>
        <taxon>Streptococcaceae</taxon>
        <taxon>Streptococcus</taxon>
    </lineage>
</organism>
<gene>
    <name evidence="2" type="ORF">E5983_01755</name>
</gene>
<evidence type="ECO:0000256" key="1">
    <source>
        <dbReference type="SAM" id="Phobius"/>
    </source>
</evidence>
<dbReference type="EMBL" id="WSRS01000008">
    <property type="protein sequence ID" value="MVX58377.1"/>
    <property type="molecule type" value="Genomic_DNA"/>
</dbReference>
<protein>
    <submittedName>
        <fullName evidence="2">Uncharacterized protein</fullName>
    </submittedName>
</protein>